<name>A0A5Q0MTV7_PENBR</name>
<evidence type="ECO:0000256" key="4">
    <source>
        <dbReference type="ARBA" id="ARBA00029454"/>
    </source>
</evidence>
<dbReference type="FunFam" id="3.40.50.12780:FF:000014">
    <property type="entry name" value="Nonribosomal peptide synthetase 1"/>
    <property type="match status" value="2"/>
</dbReference>
<dbReference type="GO" id="GO:0043041">
    <property type="term" value="P:amino acid activation for nonribosomal peptide biosynthetic process"/>
    <property type="evidence" value="ECO:0007669"/>
    <property type="project" value="TreeGrafter"/>
</dbReference>
<dbReference type="CDD" id="cd19545">
    <property type="entry name" value="FUM14_C_NRPS-like"/>
    <property type="match status" value="1"/>
</dbReference>
<evidence type="ECO:0000256" key="5">
    <source>
        <dbReference type="SAM" id="MobiDB-lite"/>
    </source>
</evidence>
<dbReference type="NCBIfam" id="TIGR01733">
    <property type="entry name" value="AA-adenyl-dom"/>
    <property type="match status" value="2"/>
</dbReference>
<dbReference type="InterPro" id="IPR000873">
    <property type="entry name" value="AMP-dep_synth/lig_dom"/>
</dbReference>
<dbReference type="GO" id="GO:0016874">
    <property type="term" value="F:ligase activity"/>
    <property type="evidence" value="ECO:0007669"/>
    <property type="project" value="UniProtKB-KW"/>
</dbReference>
<dbReference type="SUPFAM" id="SSF56801">
    <property type="entry name" value="Acetyl-CoA synthetase-like"/>
    <property type="match status" value="2"/>
</dbReference>
<comment type="similarity">
    <text evidence="4">Belongs to the NRP synthetase family.</text>
</comment>
<dbReference type="EMBL" id="MN401751">
    <property type="protein sequence ID" value="QFZ94974.1"/>
    <property type="molecule type" value="Genomic_DNA"/>
</dbReference>
<dbReference type="SUPFAM" id="SSF47336">
    <property type="entry name" value="ACP-like"/>
    <property type="match status" value="2"/>
</dbReference>
<gene>
    <name evidence="7" type="primary">bvnA</name>
</gene>
<organism evidence="7">
    <name type="scientific">Penicillium brevicompactum</name>
    <dbReference type="NCBI Taxonomy" id="5074"/>
    <lineage>
        <taxon>Eukaryota</taxon>
        <taxon>Fungi</taxon>
        <taxon>Dikarya</taxon>
        <taxon>Ascomycota</taxon>
        <taxon>Pezizomycotina</taxon>
        <taxon>Eurotiomycetes</taxon>
        <taxon>Eurotiomycetidae</taxon>
        <taxon>Eurotiales</taxon>
        <taxon>Aspergillaceae</taxon>
        <taxon>Penicillium</taxon>
    </lineage>
</organism>
<dbReference type="InterPro" id="IPR020845">
    <property type="entry name" value="AMP-binding_CS"/>
</dbReference>
<keyword evidence="1" id="KW-0596">Phosphopantetheine</keyword>
<dbReference type="PANTHER" id="PTHR45527">
    <property type="entry name" value="NONRIBOSOMAL PEPTIDE SYNTHETASE"/>
    <property type="match status" value="1"/>
</dbReference>
<dbReference type="Gene3D" id="3.30.559.10">
    <property type="entry name" value="Chloramphenicol acetyltransferase-like domain"/>
    <property type="match status" value="2"/>
</dbReference>
<dbReference type="Pfam" id="PF00668">
    <property type="entry name" value="Condensation"/>
    <property type="match status" value="2"/>
</dbReference>
<dbReference type="InterPro" id="IPR009081">
    <property type="entry name" value="PP-bd_ACP"/>
</dbReference>
<evidence type="ECO:0000259" key="6">
    <source>
        <dbReference type="PROSITE" id="PS50075"/>
    </source>
</evidence>
<dbReference type="GO" id="GO:0005737">
    <property type="term" value="C:cytoplasm"/>
    <property type="evidence" value="ECO:0007669"/>
    <property type="project" value="TreeGrafter"/>
</dbReference>
<dbReference type="PROSITE" id="PS50075">
    <property type="entry name" value="CARRIER"/>
    <property type="match status" value="2"/>
</dbReference>
<dbReference type="Gene3D" id="3.40.50.12780">
    <property type="entry name" value="N-terminal domain of ligase-like"/>
    <property type="match status" value="2"/>
</dbReference>
<dbReference type="GO" id="GO:0044550">
    <property type="term" value="P:secondary metabolite biosynthetic process"/>
    <property type="evidence" value="ECO:0007669"/>
    <property type="project" value="TreeGrafter"/>
</dbReference>
<dbReference type="InterPro" id="IPR001242">
    <property type="entry name" value="Condensation_dom"/>
</dbReference>
<dbReference type="Gene3D" id="1.10.1200.10">
    <property type="entry name" value="ACP-like"/>
    <property type="match status" value="2"/>
</dbReference>
<proteinExistence type="inferred from homology"/>
<sequence>MENSEEIDEKQSPSHINVDEIFPMTSPLSPPGEMEDTFDFRALALKPNDISPPLLTKSLNCPGLRLEDVVGPLSLPSPPPTPLSEVPSFWEVCVHEVIRGQCQKSPDTLAILAWDGALTYGELDQLSDRLASILALLGIGPECFVPICMEKSRWTTVAILAVLKSGGAFSLLDPSHPLPRLQSICSDLQCAFVLASESQATRCMQLGDVLIVEQLCQGWRLGHSSQPIQLAQPTNALYVAFTSGSTGKPKGVVIEHRAYCTGARFHTQAFQIDHKSRVLQFAAYAFDVSIMETLSALMAGSCLCVPSEAQRNDMGLFEDALKASRPTHAFLTPSFARTVSWAAVELRPTLILGGEGMRESDKAMYASLGIHLMNAYGPAECSVNATVNPRVQPDHPVQNIGKPTGAVAWIVDPDDVEKRMEDEMVGELLIEGPIVGRGYLNNHEATRKSFIKPPTWLQRLRRGEHQHRVYRTGDLASMDPSGVLRIVGRQDGQLKIRGQRVEVADIEHHIHGLFPPTTEVIVDGIIAADGQEKLVVFIGPDQPLTTTRATGSPLTLFLEPNPSVIEHFETLKHQLHDHLPRYMVPDLWIPLARLPKTVSGKVDRCLLINTAAKISQEDLRTYICSTAQKRPPDSPHEWTLQRIYADILDVAPACIGMDDTFLRLGGDSLKAIRMVGAVRKAGLALSVQDILSPISLAEQAQKATAVAASTEEAYSPLSLVPPRAATEVLRMAQEQCGVQRAQVEDIYPCTSLQESMFATSLRRPGMYTGRIACRIPPTVNMDEFKEAWERTIENNAILRTRIIQTSYGFFQVVVRGTYLWREHSEPIQIQDLTDWIGKPLFQHSYHEKDSELILATHHAVWDDWTLHLVQQQLDTAFRGVSLVQRAFHPFIQHTQSSCAVKEFWGSELSGLEAPIFPELPSGNYRPSATQFFQHEMSVAKTTAASHTLPTYIYLAWALLVAHYTESPDVVYGVTLSGRNAPVPDIESIVGPTITTIPLRIQFQTATSVATALDQVQSTLTRTIPFQQAGLPRIAKSSPDAARGCQFQTQLIIQLPEQGNKSESVLEIVQGSTHVGMQYTSFTEYAMMLSCRPTADGTKVTIDATFDPEVISSNAVHRMMAQFEHILRQVIQHPAQQTDAVEMICPEDISQLQRWNSTIPPADTRCLHDLFLARCLDHPQATAVCAWDGELTYAELAELSSALAYRLRSQGVALDSPVGVCLERSKWSVVAILAVLRAGATCILLDLNHPRQRIHNILQQASVQVVINSQTTTTLTRGFTSIEVCLTPESTSTLSKGPYLTQLEVSPDTPAFILFTSGSTGRPKGIVMPHTSLASSIRHHSSAMRVGPDSRVFHFSSYAFDVSVYEIFTTLAAGATICIPSEFERKNALAQAICRFQANWAFLTPSTVQSLQPCEVPCLSTLVLGGEAVIRDNVEIWAPGRSLINGYGPAEATICGVGALPPVGWKVGVFGSIVGGVGWVTLPRDTSRLAAVGAIGELLLEGPFLAAGYFNHPEITAASFIECPEWRRRMPLALTSRLYRTGDLVQYQHDGTIRYIGRRDTRIKLRGQLVDLGEIESITVREFPEAREAAAEVLPLDVGGSTVPTLVAYIKLHSTLPREAEDNGILDPVGETFRQCTSECQMNLRALLPSYMVPSIFLPVRAMPRTVTGKLDRQALRSAIQSLTREQLQHYRAPPQPKITVSSDAERQLQRMWAELLNTTTEDIGAEDQFLTTGGDSVIAMRMVAMARRAGFGFTVADALSPKSSLASLARNFQELGSVEDVPPPAVQQTSILDSVDFQQHLAQQQQKGTLSFPTDKLASAWEATEAQSFLVHRYPWSHFQFPFVGKIDESRLRNACRALVRAHSVLRAAFVEYGKTLFQMTLEEDFDLPLRVMTTTEQPLEAFCQSLCQSDQATVSVFASIPTCFTLVSEPNRARHRLVLRLSHAQYDATSINILARDLEALYNGQQSIAPSSFDSYFQQRTHHAEQAHHRALWQTYLAGSSLAPLTPGRTSRPQLHPITGSHAVTLPAPLLPRNIPLPTIVKAAACLLLARRLHQPQPDITVGQTVAGRSLPIPFIDGLVGCCTNYIPFRVLPRASMSGRKYLEHAQAQHVSSLQAECVGLRTIVDTATDWSPSASFPYILQHQTANHGLTLTLDGVQSGVLSSVGSLTPGPEVWICSTETPSGVRIDVHCCGQVMDLDGATRLAGEICEVISGLVSKPDVALSEIGGMAF</sequence>
<dbReference type="CDD" id="cd05918">
    <property type="entry name" value="A_NRPS_SidN3_like"/>
    <property type="match status" value="2"/>
</dbReference>
<dbReference type="InterPro" id="IPR006162">
    <property type="entry name" value="Ppantetheine_attach_site"/>
</dbReference>
<dbReference type="GO" id="GO:0031177">
    <property type="term" value="F:phosphopantetheine binding"/>
    <property type="evidence" value="ECO:0007669"/>
    <property type="project" value="TreeGrafter"/>
</dbReference>
<feature type="region of interest" description="Disordered" evidence="5">
    <location>
        <begin position="1"/>
        <end position="30"/>
    </location>
</feature>
<dbReference type="SUPFAM" id="SSF52777">
    <property type="entry name" value="CoA-dependent acyltransferases"/>
    <property type="match status" value="4"/>
</dbReference>
<evidence type="ECO:0000256" key="3">
    <source>
        <dbReference type="ARBA" id="ARBA00022598"/>
    </source>
</evidence>
<feature type="domain" description="Carrier" evidence="6">
    <location>
        <begin position="1699"/>
        <end position="1779"/>
    </location>
</feature>
<dbReference type="Gene3D" id="3.30.559.30">
    <property type="entry name" value="Nonribosomal peptide synthetase, condensation domain"/>
    <property type="match status" value="2"/>
</dbReference>
<dbReference type="Pfam" id="PF00550">
    <property type="entry name" value="PP-binding"/>
    <property type="match status" value="2"/>
</dbReference>
<dbReference type="PROSITE" id="PS00455">
    <property type="entry name" value="AMP_BINDING"/>
    <property type="match status" value="2"/>
</dbReference>
<dbReference type="Pfam" id="PF00501">
    <property type="entry name" value="AMP-binding"/>
    <property type="match status" value="2"/>
</dbReference>
<reference evidence="7" key="1">
    <citation type="submission" date="2019-08" db="EMBL/GenBank/DDBJ databases">
        <title>Cofactor-independent pinacolase directs non-Diels-Alderase biogenesis of the Brevianamides.</title>
        <authorList>
            <person name="Ye Y."/>
            <person name="Du L."/>
            <person name="Zhang X."/>
            <person name="Newmister S.A."/>
            <person name="McCauley M."/>
            <person name="Alegre-Requena J.V."/>
            <person name="Zhang W."/>
            <person name="Mu S."/>
            <person name="Fraley A.E."/>
            <person name="Adrover-Castellano M.L."/>
            <person name="Carney N."/>
            <person name="Shende V.V."/>
            <person name="Oikawa H."/>
            <person name="Kato H."/>
            <person name="Tsukamoto S."/>
            <person name="Paton R.S."/>
            <person name="Williams R.M."/>
            <person name="Sherman D.H."/>
            <person name="Li S."/>
        </authorList>
    </citation>
    <scope>NUCLEOTIDE SEQUENCE</scope>
</reference>
<evidence type="ECO:0000313" key="7">
    <source>
        <dbReference type="EMBL" id="QFZ94974.1"/>
    </source>
</evidence>
<dbReference type="InterPro" id="IPR023213">
    <property type="entry name" value="CAT-like_dom_sf"/>
</dbReference>
<protein>
    <submittedName>
        <fullName evidence="7">Nonribosomal peptide synthetase</fullName>
    </submittedName>
</protein>
<keyword evidence="2" id="KW-0597">Phosphoprotein</keyword>
<dbReference type="Gene3D" id="3.30.300.30">
    <property type="match status" value="2"/>
</dbReference>
<evidence type="ECO:0000256" key="1">
    <source>
        <dbReference type="ARBA" id="ARBA00022450"/>
    </source>
</evidence>
<dbReference type="InterPro" id="IPR010071">
    <property type="entry name" value="AA_adenyl_dom"/>
</dbReference>
<dbReference type="FunFam" id="3.30.300.30:FF:000015">
    <property type="entry name" value="Nonribosomal peptide synthase SidD"/>
    <property type="match status" value="2"/>
</dbReference>
<accession>A0A5Q0MTV7</accession>
<dbReference type="PANTHER" id="PTHR45527:SF3">
    <property type="entry name" value="SIDEROPHORE SYNTHETASE (EUROFUNG)"/>
    <property type="match status" value="1"/>
</dbReference>
<dbReference type="InterPro" id="IPR042099">
    <property type="entry name" value="ANL_N_sf"/>
</dbReference>
<evidence type="ECO:0000256" key="2">
    <source>
        <dbReference type="ARBA" id="ARBA00022553"/>
    </source>
</evidence>
<keyword evidence="3" id="KW-0436">Ligase</keyword>
<dbReference type="InterPro" id="IPR045851">
    <property type="entry name" value="AMP-bd_C_sf"/>
</dbReference>
<dbReference type="PROSITE" id="PS00012">
    <property type="entry name" value="PHOSPHOPANTETHEINE"/>
    <property type="match status" value="2"/>
</dbReference>
<dbReference type="InterPro" id="IPR036736">
    <property type="entry name" value="ACP-like_sf"/>
</dbReference>
<dbReference type="FunFam" id="3.30.559.30:FF:000003">
    <property type="entry name" value="Nonribosomal peptide synthase SidD"/>
    <property type="match status" value="1"/>
</dbReference>
<feature type="domain" description="Carrier" evidence="6">
    <location>
        <begin position="631"/>
        <end position="707"/>
    </location>
</feature>